<gene>
    <name evidence="1" type="ORF">LOK49_LG05G01865</name>
</gene>
<evidence type="ECO:0000313" key="1">
    <source>
        <dbReference type="EMBL" id="KAI8013954.1"/>
    </source>
</evidence>
<name>A0ACC0HLR4_9ERIC</name>
<keyword evidence="2" id="KW-1185">Reference proteome</keyword>
<accession>A0ACC0HLR4</accession>
<dbReference type="EMBL" id="CM045761">
    <property type="protein sequence ID" value="KAI8013954.1"/>
    <property type="molecule type" value="Genomic_DNA"/>
</dbReference>
<protein>
    <submittedName>
        <fullName evidence="1">Kinesin-like protein KIN-12D</fullName>
    </submittedName>
</protein>
<dbReference type="Proteomes" id="UP001060215">
    <property type="component" value="Chromosome 4"/>
</dbReference>
<sequence length="3040" mass="346691">MFRDFKFLRRNSGKNSNTEEIENVPINPRDSLLTQTSTDSTRAPLNTIQEPTQNYKAVVEQEVGGRSKIDRTPTKAKGKISDTALPLRTPEKPGVLGKNRYGWAQSGSFTSESRDDLTNYTSQSSRGVGIGNNGGFANLATPRSTRTVGRANNSSYSECNSTQSTPTKSVTKPPNPGFCLASGSRPPVNGGRTANYAALSKGLPITCSSSTVVNTVEVPHFDLKEDPSFWMEHNVQVLIRVRPLNSMEKGTHGYNRCLKQESAQCITWIGQPETRFTFDHVACETVNQETLFRMVGLPMVENCLSGYNSCMFAYGQTGSGKTYTMLGEIEELEVKPSPNRGMTPRIFEFLFARIRAEEESRRDERLKYNCKCSFLEIYNEQISDLLDPSSTNLLLREDTKNGVYVENLSEFEVQTVGDILTLLSQGSSNRKVAATNMNRESSRSHCVFTCIIESRWEKDATSNLRFARLNLVDLAGSERQKSSGAEGERLKEAANINKSLSTLGHVIMVLVDVANGKPRHVPYRDSRLTFLLQDSLGGNSKTMIIANVSPSICCAAETLNTLKFAQRAKLIQNNAVVNEDSSGDVTTLQQQIRLLKEELSALKRQNVSRSLSFGPTSMVGITEERENEKAIETDPQRSDNLNRSESKDILTLSTKQLKSLESTLAGALRREQMSDTTIKQLEAEIEQLNRLVHQREEDTRCTKMMLKFREDKIQRMESLVGGLISADAYVQEENSALSEEIQLLQAKVDRNPEVTRFALENIRLLEQLRRFQDFYEEGEREMLLAEVSELRDQLVCFLNGNSKQHNHPKLDMPYQEPQRICKENDTLHSELNKTLHELEKCRNSLSSCLEKNAILRREIDDLHASLNNFKSATLDHDNNIEVIKESILEAPSLDDQSLEEAVQETKHDNWMKHTEEVMNLQLEVDILKIILKEERSSSAETQTRELCLRRDLDTAKEKLLLTTRQCEDVKEELKEAKSVIEALESQQILSINEMEDIRNSNSHYAELLSKQELEISTLKEQIFCQELRDPQSFKHLESKDSSLQGKLNKMQDSLEKAKRLNSWYQSDLAFQASNEEEMDEIRRQVEAETAEVIVCLQDELAILQQQVQESNQKEIETKESLVFLQTELKELHEKLYLLGQDNKMLGEKVEQKDRELRTISKEWELLTKEIEPLLADGHEALKDASDQLQFISSSFPSKRNWISEQVGRIRKVISEKEFLIEELNQCLENANNSRSDMECMLRSLRGAALVITEAHEQECREKEKEILLLTSQLSSRTSTIAELENKIKQGEEQIQRATTCLTVAFVIVNRLSEINATHLDALEHRDAFLHNQTAEIDEAKKQIQSLRRELSMSEESCSQLQQQLSVEQKRAYAVERKLEEIQESDILKTSEKLTELKIGVSTLKSCMSEYTEQVVIPDKDNLLASHVCMSNDGKCEVWTGSETKQGNDNVNSYSVEDQKTEILGCSFKVGKNPHEYSPDQRKLASGRIWKDESDRDATIILLKKEIETALESLKGVQAEMANLRAEKEEVWMSEKQSQESIKSLRTQVLSLQVAMNNFEKQFGFQMESLDHKLLAVEDSVQDAGSCWCQEKELLELELADAKIVAVQKTAEAFCILAKFEESQDIIKEADIMINELMIANQTAKLEIEEMKKMKIALMNEKDILIKEVQSLQCTNDLKALQCENLEKQIDSDLLEMKRLVLELEGITTQVQTTFKQDFMSIGTEFLCMKSQLQDSMKLTHSWIEDVWSEIFVKDCAVSVLHLCHMGILLETVTGLNAENGLLHHGLSESNSVISELREHNFKSKRELDMCRILKGKLLADIKNGFDRISRKEDETGELTVKLTTFEKKILDLQFQEELMLQRSHHMGSELAMLMKELDLSNGNILKSLLDQEKFLKDREDVLKFQEENFVVDLCAKDFELLVLGSTLEQMAFQEANVEEEKLSYSTILENFKRDLIFLRVDAELKELISLDKEVEVALLQKEVEEAQRERHDLFSKINESNSAMAQMAEINEALELDIQSLKDIALSHDTLKGELGEMMEEKMRLLSQVQKLEAEHEKLLEDVKKKETALEISSSRISALDQQNKMLQDDISLLEISSCKLEDELKMNNVELSKMSCLKEDNESLENELRKLKEEYCAIVQHLEDKKSELGSCLSHTNAVTMEKDRLQDKISSLETHIANLQTDLDMVHAEFNEVQLSQSVARDELCSKGQDLQIYVDRVNALKEENASLKNGLQSQGKNNYKLLSALNLKVVQCVDSVENVDMAGSRIYDVLNDESAALEKMFREMCEKLEMASKFVEELEYLEKLAKELMSENLSLRTDLLRKDDILKGLAFDLSLLQESASNSKDQKDEIEELTTSLEDLEAELAVRLRELDEAVANGQTLEAQLQEKTSIICTLQLDITKMQESVKSLSSKNLELTAKIEDALDVRRSVEEELTERGKVNETLELELVEMGTALGEMNNSIESLNSHLNEVTSERDELHEEVLILKEKLEMAQALSEENEAIAMEAQQIAESRNLYAEEKEEEVKLLERSVEELECTVNVLENKVDFIKGEAERQRLQREELEMELDAIKQQMHNVKSSDADMKRHLEEKEKNLQEALERMQILEREIAAREAEIAQCKLHITELNLHAEAQACEYKQKFKALEAMAEQVKPECPAAHIANSSSSKLEKNGSKSRGSGSPFKCIGLGLVQQIKSERDEELTAGRVRIEELEALAANRQKEIFMLNARLAAAESMTHDVIRDLLGLKLDMTNYASLLDNQQVQKLMEKTQIYNAEAQDKDQEVMKLKQQLNEFIEERKVWLEEIDRKQAEMVAVQVALEKLRQRDRLLTTENEMFKMENVNHKKRVMELETEVKKLSGQQNLQQRIHHHTKIKEENNFLKSQNEELSIKVRRTEAILTRVKEELTHYRASNGRNPNINFDEENRLNNLLKETEGERLQLAQKLVSLCTSILKAADITRPVSDVSVSVAEEALEQLKNRVTSLESELQDAKFKNRITNERIRLSELMPQTSPYSSRADENCQTPNRVSQTPFLSALDR</sequence>
<evidence type="ECO:0000313" key="2">
    <source>
        <dbReference type="Proteomes" id="UP001060215"/>
    </source>
</evidence>
<comment type="caution">
    <text evidence="1">The sequence shown here is derived from an EMBL/GenBank/DDBJ whole genome shotgun (WGS) entry which is preliminary data.</text>
</comment>
<proteinExistence type="predicted"/>
<reference evidence="1 2" key="1">
    <citation type="journal article" date="2022" name="Plant J.">
        <title>Chromosome-level genome of Camellia lanceoleosa provides a valuable resource for understanding genome evolution and self-incompatibility.</title>
        <authorList>
            <person name="Gong W."/>
            <person name="Xiao S."/>
            <person name="Wang L."/>
            <person name="Liao Z."/>
            <person name="Chang Y."/>
            <person name="Mo W."/>
            <person name="Hu G."/>
            <person name="Li W."/>
            <person name="Zhao G."/>
            <person name="Zhu H."/>
            <person name="Hu X."/>
            <person name="Ji K."/>
            <person name="Xiang X."/>
            <person name="Song Q."/>
            <person name="Yuan D."/>
            <person name="Jin S."/>
            <person name="Zhang L."/>
        </authorList>
    </citation>
    <scope>NUCLEOTIDE SEQUENCE [LARGE SCALE GENOMIC DNA]</scope>
    <source>
        <strain evidence="1">SQ_2022a</strain>
    </source>
</reference>
<organism evidence="1 2">
    <name type="scientific">Camellia lanceoleosa</name>
    <dbReference type="NCBI Taxonomy" id="1840588"/>
    <lineage>
        <taxon>Eukaryota</taxon>
        <taxon>Viridiplantae</taxon>
        <taxon>Streptophyta</taxon>
        <taxon>Embryophyta</taxon>
        <taxon>Tracheophyta</taxon>
        <taxon>Spermatophyta</taxon>
        <taxon>Magnoliopsida</taxon>
        <taxon>eudicotyledons</taxon>
        <taxon>Gunneridae</taxon>
        <taxon>Pentapetalae</taxon>
        <taxon>asterids</taxon>
        <taxon>Ericales</taxon>
        <taxon>Theaceae</taxon>
        <taxon>Camellia</taxon>
    </lineage>
</organism>